<evidence type="ECO:0000259" key="3">
    <source>
        <dbReference type="Pfam" id="PF00501"/>
    </source>
</evidence>
<dbReference type="OrthoDB" id="9778383at2"/>
<dbReference type="Gene3D" id="3.40.50.12780">
    <property type="entry name" value="N-terminal domain of ligase-like"/>
    <property type="match status" value="1"/>
</dbReference>
<dbReference type="PROSITE" id="PS00455">
    <property type="entry name" value="AMP_BINDING"/>
    <property type="match status" value="1"/>
</dbReference>
<dbReference type="InterPro" id="IPR042099">
    <property type="entry name" value="ANL_N_sf"/>
</dbReference>
<accession>R4KFL2</accession>
<dbReference type="Proteomes" id="UP000013520">
    <property type="component" value="Chromosome"/>
</dbReference>
<dbReference type="InterPro" id="IPR045851">
    <property type="entry name" value="AMP-bd_C_sf"/>
</dbReference>
<name>R4KFL2_9FIRM</name>
<dbReference type="eggNOG" id="COG0318">
    <property type="taxonomic scope" value="Bacteria"/>
</dbReference>
<dbReference type="FunFam" id="3.30.300.30:FF:000008">
    <property type="entry name" value="2,3-dihydroxybenzoate-AMP ligase"/>
    <property type="match status" value="1"/>
</dbReference>
<dbReference type="EMBL" id="CP003273">
    <property type="protein sequence ID" value="AGL01384.1"/>
    <property type="molecule type" value="Genomic_DNA"/>
</dbReference>
<dbReference type="Pfam" id="PF13193">
    <property type="entry name" value="AMP-binding_C"/>
    <property type="match status" value="1"/>
</dbReference>
<gene>
    <name evidence="5" type="ORF">Desgi_1936</name>
</gene>
<dbReference type="InterPro" id="IPR000873">
    <property type="entry name" value="AMP-dep_synth/lig_dom"/>
</dbReference>
<protein>
    <submittedName>
        <fullName evidence="5">Acyl-CoA synthetase (AMP-forming)/AMP-acid ligase II</fullName>
    </submittedName>
</protein>
<comment type="similarity">
    <text evidence="1">Belongs to the ATP-dependent AMP-binding enzyme family.</text>
</comment>
<dbReference type="AlphaFoldDB" id="R4KFL2"/>
<keyword evidence="2 5" id="KW-0436">Ligase</keyword>
<dbReference type="InterPro" id="IPR020845">
    <property type="entry name" value="AMP-binding_CS"/>
</dbReference>
<dbReference type="InterPro" id="IPR025110">
    <property type="entry name" value="AMP-bd_C"/>
</dbReference>
<dbReference type="RefSeq" id="WP_006522564.1">
    <property type="nucleotide sequence ID" value="NC_021184.1"/>
</dbReference>
<evidence type="ECO:0000259" key="4">
    <source>
        <dbReference type="Pfam" id="PF13193"/>
    </source>
</evidence>
<proteinExistence type="inferred from homology"/>
<evidence type="ECO:0000313" key="5">
    <source>
        <dbReference type="EMBL" id="AGL01384.1"/>
    </source>
</evidence>
<evidence type="ECO:0000256" key="2">
    <source>
        <dbReference type="ARBA" id="ARBA00022598"/>
    </source>
</evidence>
<dbReference type="SUPFAM" id="SSF56801">
    <property type="entry name" value="Acetyl-CoA synthetase-like"/>
    <property type="match status" value="1"/>
</dbReference>
<evidence type="ECO:0000313" key="6">
    <source>
        <dbReference type="Proteomes" id="UP000013520"/>
    </source>
</evidence>
<dbReference type="STRING" id="767817.Desgi_1936"/>
<dbReference type="PANTHER" id="PTHR43201">
    <property type="entry name" value="ACYL-COA SYNTHETASE"/>
    <property type="match status" value="1"/>
</dbReference>
<sequence length="528" mass="59686">MTVSKWMHVGVALKMNARNYPDKLGCQDKRKSYTFKEWNERSCRLASALKDMGVGYGERVAVIAYNRVEWMEIYAACAKGGQIVVPVMFRLTPHEFEYIVNHSGCKAFIVEEPFVKGVDSVRDILTTIPEGNYIYLGDGEAPEGYIHYESVMAQGDPSEPDISVDAADPWTIMYTSGTTGRPKGVVRTHENYLGQYLINNINMGVRPNDKPLLVMPMCHVNSIYYSFCYTYISAPVMVYNMVSFDPEDLLKTIVDYRVTFTSLVPTHYIMILALPDEIKQKYDTSCIRQLLISSAPARRDLKLAIMKYFKSAELWEAYGSTETSLVTYLRPEDQLTKLGSIGKEVFGCDEIKLLDENGEEVPVGEVGELYSRSPGMFKEYWKDPGKTSEVFRGKWCTAGDMGRRDEDGYYYLVDRKANMIISGGENVYPSEVENVVGAHPAVKDGAVIGVPDQKWGEIVLAFIILHEGYQAGDELAGEIINFCKDRVAGYKRPKSIRFISEEEMPRTGNGKIMHRVLREKYGKWSDSV</sequence>
<dbReference type="HOGENOM" id="CLU_000022_59_10_9"/>
<organism evidence="5 6">
    <name type="scientific">Desulfoscipio gibsoniae DSM 7213</name>
    <dbReference type="NCBI Taxonomy" id="767817"/>
    <lineage>
        <taxon>Bacteria</taxon>
        <taxon>Bacillati</taxon>
        <taxon>Bacillota</taxon>
        <taxon>Clostridia</taxon>
        <taxon>Eubacteriales</taxon>
        <taxon>Desulfallaceae</taxon>
        <taxon>Desulfoscipio</taxon>
    </lineage>
</organism>
<dbReference type="Gene3D" id="3.30.300.30">
    <property type="match status" value="1"/>
</dbReference>
<dbReference type="GO" id="GO:0031956">
    <property type="term" value="F:medium-chain fatty acid-CoA ligase activity"/>
    <property type="evidence" value="ECO:0007669"/>
    <property type="project" value="TreeGrafter"/>
</dbReference>
<feature type="domain" description="AMP-binding enzyme C-terminal" evidence="4">
    <location>
        <begin position="431"/>
        <end position="511"/>
    </location>
</feature>
<reference evidence="5 6" key="1">
    <citation type="submission" date="2012-01" db="EMBL/GenBank/DDBJ databases">
        <title>Complete sequence of Desulfotomaculum gibsoniae DSM 7213.</title>
        <authorList>
            <consortium name="US DOE Joint Genome Institute"/>
            <person name="Lucas S."/>
            <person name="Han J."/>
            <person name="Lapidus A."/>
            <person name="Cheng J.-F."/>
            <person name="Goodwin L."/>
            <person name="Pitluck S."/>
            <person name="Peters L."/>
            <person name="Ovchinnikova G."/>
            <person name="Teshima H."/>
            <person name="Detter J.C."/>
            <person name="Han C."/>
            <person name="Tapia R."/>
            <person name="Land M."/>
            <person name="Hauser L."/>
            <person name="Kyrpides N."/>
            <person name="Ivanova N."/>
            <person name="Pagani I."/>
            <person name="Parshina S."/>
            <person name="Plugge C."/>
            <person name="Muyzer G."/>
            <person name="Kuever J."/>
            <person name="Ivanova A."/>
            <person name="Nazina T."/>
            <person name="Klenk H.-P."/>
            <person name="Brambilla E."/>
            <person name="Spring S."/>
            <person name="Stams A.F."/>
            <person name="Woyke T."/>
        </authorList>
    </citation>
    <scope>NUCLEOTIDE SEQUENCE [LARGE SCALE GENOMIC DNA]</scope>
    <source>
        <strain evidence="5 6">DSM 7213</strain>
    </source>
</reference>
<dbReference type="PANTHER" id="PTHR43201:SF5">
    <property type="entry name" value="MEDIUM-CHAIN ACYL-COA LIGASE ACSF2, MITOCHONDRIAL"/>
    <property type="match status" value="1"/>
</dbReference>
<dbReference type="Pfam" id="PF00501">
    <property type="entry name" value="AMP-binding"/>
    <property type="match status" value="1"/>
</dbReference>
<keyword evidence="6" id="KW-1185">Reference proteome</keyword>
<evidence type="ECO:0000256" key="1">
    <source>
        <dbReference type="ARBA" id="ARBA00006432"/>
    </source>
</evidence>
<feature type="domain" description="AMP-dependent synthetase/ligase" evidence="3">
    <location>
        <begin position="15"/>
        <end position="381"/>
    </location>
</feature>
<dbReference type="KEGG" id="dgi:Desgi_1936"/>
<dbReference type="GO" id="GO:0006631">
    <property type="term" value="P:fatty acid metabolic process"/>
    <property type="evidence" value="ECO:0007669"/>
    <property type="project" value="TreeGrafter"/>
</dbReference>